<dbReference type="InterPro" id="IPR001424">
    <property type="entry name" value="SOD_Cu_Zn_dom"/>
</dbReference>
<feature type="domain" description="Superoxide dismutase copper/zinc binding" evidence="14">
    <location>
        <begin position="609"/>
        <end position="752"/>
    </location>
</feature>
<dbReference type="Pfam" id="PF01663">
    <property type="entry name" value="Phosphodiest"/>
    <property type="match status" value="2"/>
</dbReference>
<gene>
    <name evidence="15" type="ORF">ONB1V03_LOCUS541</name>
</gene>
<evidence type="ECO:0000256" key="1">
    <source>
        <dbReference type="ARBA" id="ARBA00001935"/>
    </source>
</evidence>
<dbReference type="OrthoDB" id="415411at2759"/>
<dbReference type="SUPFAM" id="SSF53649">
    <property type="entry name" value="Alkaline phosphatase-like"/>
    <property type="match status" value="2"/>
</dbReference>
<dbReference type="FunFam" id="2.60.40.200:FF:000003">
    <property type="entry name" value="Superoxide dismutase [Cu-Zn], chloroplastic"/>
    <property type="match status" value="1"/>
</dbReference>
<keyword evidence="12" id="KW-0812">Transmembrane</keyword>
<evidence type="ECO:0000313" key="16">
    <source>
        <dbReference type="Proteomes" id="UP000728032"/>
    </source>
</evidence>
<proteinExistence type="inferred from homology"/>
<evidence type="ECO:0000256" key="10">
    <source>
        <dbReference type="ARBA" id="ARBA00023157"/>
    </source>
</evidence>
<dbReference type="EC" id="1.15.1.1" evidence="4"/>
<keyword evidence="10" id="KW-1015">Disulfide bond</keyword>
<evidence type="ECO:0000256" key="4">
    <source>
        <dbReference type="ARBA" id="ARBA00012682"/>
    </source>
</evidence>
<keyword evidence="5" id="KW-0479">Metal-binding</keyword>
<comment type="catalytic activity">
    <reaction evidence="11">
        <text>2 superoxide + 2 H(+) = H2O2 + O2</text>
        <dbReference type="Rhea" id="RHEA:20696"/>
        <dbReference type="ChEBI" id="CHEBI:15378"/>
        <dbReference type="ChEBI" id="CHEBI:15379"/>
        <dbReference type="ChEBI" id="CHEBI:16240"/>
        <dbReference type="ChEBI" id="CHEBI:18421"/>
        <dbReference type="EC" id="1.15.1.1"/>
    </reaction>
</comment>
<dbReference type="Pfam" id="PF00080">
    <property type="entry name" value="Sod_Cu"/>
    <property type="match status" value="1"/>
</dbReference>
<dbReference type="EMBL" id="CAJPVJ010000037">
    <property type="protein sequence ID" value="CAG2159287.1"/>
    <property type="molecule type" value="Genomic_DNA"/>
</dbReference>
<dbReference type="PROSITE" id="PS00087">
    <property type="entry name" value="SOD_CU_ZN_1"/>
    <property type="match status" value="1"/>
</dbReference>
<dbReference type="InterPro" id="IPR017850">
    <property type="entry name" value="Alkaline_phosphatase_core_sf"/>
</dbReference>
<evidence type="ECO:0000256" key="12">
    <source>
        <dbReference type="SAM" id="Phobius"/>
    </source>
</evidence>
<dbReference type="Proteomes" id="UP000728032">
    <property type="component" value="Unassembled WGS sequence"/>
</dbReference>
<evidence type="ECO:0000256" key="5">
    <source>
        <dbReference type="ARBA" id="ARBA00022723"/>
    </source>
</evidence>
<dbReference type="GO" id="GO:0046872">
    <property type="term" value="F:metal ion binding"/>
    <property type="evidence" value="ECO:0007669"/>
    <property type="project" value="UniProtKB-KW"/>
</dbReference>
<evidence type="ECO:0000259" key="14">
    <source>
        <dbReference type="Pfam" id="PF00080"/>
    </source>
</evidence>
<keyword evidence="12" id="KW-0472">Membrane</keyword>
<dbReference type="EMBL" id="OC914862">
    <property type="protein sequence ID" value="CAD7636983.1"/>
    <property type="molecule type" value="Genomic_DNA"/>
</dbReference>
<comment type="cofactor">
    <cofactor evidence="1">
        <name>Cu cation</name>
        <dbReference type="ChEBI" id="CHEBI:23378"/>
    </cofactor>
</comment>
<keyword evidence="9" id="KW-0186">Copper</keyword>
<accession>A0A7R9Q983</accession>
<evidence type="ECO:0000256" key="2">
    <source>
        <dbReference type="ARBA" id="ARBA00001947"/>
    </source>
</evidence>
<reference evidence="15" key="1">
    <citation type="submission" date="2020-11" db="EMBL/GenBank/DDBJ databases">
        <authorList>
            <person name="Tran Van P."/>
        </authorList>
    </citation>
    <scope>NUCLEOTIDE SEQUENCE</scope>
</reference>
<dbReference type="InterPro" id="IPR018152">
    <property type="entry name" value="SOD_Cu/Zn_BS"/>
</dbReference>
<evidence type="ECO:0000313" key="15">
    <source>
        <dbReference type="EMBL" id="CAD7636983.1"/>
    </source>
</evidence>
<comment type="similarity">
    <text evidence="3">Belongs to the Cu-Zn superoxide dismutase family.</text>
</comment>
<dbReference type="GO" id="GO:0016787">
    <property type="term" value="F:hydrolase activity"/>
    <property type="evidence" value="ECO:0007669"/>
    <property type="project" value="UniProtKB-ARBA"/>
</dbReference>
<dbReference type="PROSITE" id="PS00332">
    <property type="entry name" value="SOD_CU_ZN_2"/>
    <property type="match status" value="1"/>
</dbReference>
<evidence type="ECO:0000256" key="8">
    <source>
        <dbReference type="ARBA" id="ARBA00023002"/>
    </source>
</evidence>
<dbReference type="InterPro" id="IPR002591">
    <property type="entry name" value="Phosphodiest/P_Trfase"/>
</dbReference>
<dbReference type="AlphaFoldDB" id="A0A7R9Q983"/>
<feature type="signal peptide" evidence="13">
    <location>
        <begin position="1"/>
        <end position="21"/>
    </location>
</feature>
<feature type="transmembrane region" description="Helical" evidence="12">
    <location>
        <begin position="473"/>
        <end position="497"/>
    </location>
</feature>
<evidence type="ECO:0000256" key="11">
    <source>
        <dbReference type="ARBA" id="ARBA00049204"/>
    </source>
</evidence>
<dbReference type="PANTHER" id="PTHR10151:SF120">
    <property type="entry name" value="BIS(5'-ADENOSYL)-TRIPHOSPHATASE"/>
    <property type="match status" value="1"/>
</dbReference>
<name>A0A7R9Q983_9ACAR</name>
<keyword evidence="13" id="KW-0732">Signal</keyword>
<evidence type="ECO:0000256" key="7">
    <source>
        <dbReference type="ARBA" id="ARBA00022862"/>
    </source>
</evidence>
<organism evidence="15">
    <name type="scientific">Oppiella nova</name>
    <dbReference type="NCBI Taxonomy" id="334625"/>
    <lineage>
        <taxon>Eukaryota</taxon>
        <taxon>Metazoa</taxon>
        <taxon>Ecdysozoa</taxon>
        <taxon>Arthropoda</taxon>
        <taxon>Chelicerata</taxon>
        <taxon>Arachnida</taxon>
        <taxon>Acari</taxon>
        <taxon>Acariformes</taxon>
        <taxon>Sarcoptiformes</taxon>
        <taxon>Oribatida</taxon>
        <taxon>Brachypylina</taxon>
        <taxon>Oppioidea</taxon>
        <taxon>Oppiidae</taxon>
        <taxon>Oppiella</taxon>
    </lineage>
</organism>
<evidence type="ECO:0000256" key="6">
    <source>
        <dbReference type="ARBA" id="ARBA00022833"/>
    </source>
</evidence>
<dbReference type="CDD" id="cd00305">
    <property type="entry name" value="Cu-Zn_Superoxide_Dismutase"/>
    <property type="match status" value="1"/>
</dbReference>
<keyword evidence="8" id="KW-0560">Oxidoreductase</keyword>
<dbReference type="InterPro" id="IPR036423">
    <property type="entry name" value="SOD-like_Cu/Zn_dom_sf"/>
</dbReference>
<evidence type="ECO:0000256" key="13">
    <source>
        <dbReference type="SAM" id="SignalP"/>
    </source>
</evidence>
<protein>
    <recommendedName>
        <fullName evidence="4">superoxide dismutase</fullName>
        <ecNumber evidence="4">1.15.1.1</ecNumber>
    </recommendedName>
</protein>
<dbReference type="Gene3D" id="3.40.720.10">
    <property type="entry name" value="Alkaline Phosphatase, subunit A"/>
    <property type="match status" value="2"/>
</dbReference>
<dbReference type="GO" id="GO:0004784">
    <property type="term" value="F:superoxide dismutase activity"/>
    <property type="evidence" value="ECO:0007669"/>
    <property type="project" value="UniProtKB-EC"/>
</dbReference>
<dbReference type="SUPFAM" id="SSF49329">
    <property type="entry name" value="Cu,Zn superoxide dismutase-like"/>
    <property type="match status" value="1"/>
</dbReference>
<dbReference type="PANTHER" id="PTHR10151">
    <property type="entry name" value="ECTONUCLEOTIDE PYROPHOSPHATASE/PHOSPHODIESTERASE"/>
    <property type="match status" value="1"/>
</dbReference>
<dbReference type="PRINTS" id="PR00068">
    <property type="entry name" value="CUZNDISMTASE"/>
</dbReference>
<feature type="chain" id="PRO_5035680675" description="superoxide dismutase" evidence="13">
    <location>
        <begin position="22"/>
        <end position="759"/>
    </location>
</feature>
<sequence length="759" mass="86350">MSPIYGYLLLLLSPLLPLISSHPILIVLSFDGFRSDYITRERTPHLHQLAKSGVRAHMMSSFVTKTYPNHQTIATGYYEEFHGIVNNEMFDPLYNETFNVDKSADKWWAESPVLPIWRQRLSLNVDKSADKWWAESPVLPIWMANQMIDPINRFSASMQWPGSHVHYRNQTIKYLQDFDDKMEWTARVDKIIEWMSDTTEPANCVFAYFDEPDTTAHEFGPFKPANCVFAYFDEPDTTAHEFGPFSDEVFAMVSKADNTTKYLLQRLTEESLLSHTNLIVLSDHGMAEVRSDRVINLNEFLNPDWYVIAGASPVWSIQPKPHFEDKVFHILMNASKTKNFTVYKKEDIPQEFHYRSHRRILPIFLIADEGWDVYQNMTWTPRGVTVWGNHGYNNSLPSMRPLFIASGPAFKSDYDHDKPFINVDLYPLMLRVLQLFPTKQFPSNGSMNNVWDLLIPPISAEDYDESTQKWFNFILYIFGGFGVLFFGSVCLICSTNIGKSLRKSRPPDIVWDSLGTGLDIDLRSHLDPNVNDFSKGFDDDVINRAKRLQRPEETLLLLEDDDEEDLILSVVFSQRFLYGRESPYLNGQLYRTQQFKPLKAVAILNGKGVTGVINFEQIGYDKVRVTGKIEGLSKGAHGFHVHQFGDLTNSCTSAGGHFNPHNREHGSPDDFNRHVGDLGNAFADDNGVAQLDIQDYYLSLNSGSNSIVGRAVVVSVYLYVLVHENMDDLGRGGHEQSKTTGNAGGRVACGLIGWANDKA</sequence>
<evidence type="ECO:0000256" key="3">
    <source>
        <dbReference type="ARBA" id="ARBA00010457"/>
    </source>
</evidence>
<keyword evidence="6" id="KW-0862">Zinc</keyword>
<keyword evidence="12" id="KW-1133">Transmembrane helix</keyword>
<comment type="cofactor">
    <cofactor evidence="2">
        <name>Zn(2+)</name>
        <dbReference type="ChEBI" id="CHEBI:29105"/>
    </cofactor>
</comment>
<dbReference type="Gene3D" id="3.30.1360.180">
    <property type="match status" value="1"/>
</dbReference>
<keyword evidence="16" id="KW-1185">Reference proteome</keyword>
<dbReference type="CDD" id="cd16018">
    <property type="entry name" value="Enpp"/>
    <property type="match status" value="1"/>
</dbReference>
<evidence type="ECO:0000256" key="9">
    <source>
        <dbReference type="ARBA" id="ARBA00023008"/>
    </source>
</evidence>
<keyword evidence="7" id="KW-0049">Antioxidant</keyword>
<dbReference type="Gene3D" id="2.60.40.200">
    <property type="entry name" value="Superoxide dismutase, copper/zinc binding domain"/>
    <property type="match status" value="1"/>
</dbReference>